<feature type="compositionally biased region" description="Pro residues" evidence="1">
    <location>
        <begin position="397"/>
        <end position="406"/>
    </location>
</feature>
<protein>
    <recommendedName>
        <fullName evidence="4">Transcription factor domain-containing protein</fullName>
    </recommendedName>
</protein>
<feature type="compositionally biased region" description="Basic residues" evidence="1">
    <location>
        <begin position="49"/>
        <end position="63"/>
    </location>
</feature>
<gene>
    <name evidence="2" type="ORF">OIDMADRAFT_31601</name>
</gene>
<feature type="region of interest" description="Disordered" evidence="1">
    <location>
        <begin position="391"/>
        <end position="410"/>
    </location>
</feature>
<reference evidence="2 3" key="1">
    <citation type="submission" date="2014-04" db="EMBL/GenBank/DDBJ databases">
        <authorList>
            <consortium name="DOE Joint Genome Institute"/>
            <person name="Kuo A."/>
            <person name="Martino E."/>
            <person name="Perotto S."/>
            <person name="Kohler A."/>
            <person name="Nagy L.G."/>
            <person name="Floudas D."/>
            <person name="Copeland A."/>
            <person name="Barry K.W."/>
            <person name="Cichocki N."/>
            <person name="Veneault-Fourrey C."/>
            <person name="LaButti K."/>
            <person name="Lindquist E.A."/>
            <person name="Lipzen A."/>
            <person name="Lundell T."/>
            <person name="Morin E."/>
            <person name="Murat C."/>
            <person name="Sun H."/>
            <person name="Tunlid A."/>
            <person name="Henrissat B."/>
            <person name="Grigoriev I.V."/>
            <person name="Hibbett D.S."/>
            <person name="Martin F."/>
            <person name="Nordberg H.P."/>
            <person name="Cantor M.N."/>
            <person name="Hua S.X."/>
        </authorList>
    </citation>
    <scope>NUCLEOTIDE SEQUENCE [LARGE SCALE GENOMIC DNA]</scope>
    <source>
        <strain evidence="2 3">Zn</strain>
    </source>
</reference>
<dbReference type="PANTHER" id="PTHR37540:SF5">
    <property type="entry name" value="TRANSCRIPTION FACTOR DOMAIN-CONTAINING PROTEIN"/>
    <property type="match status" value="1"/>
</dbReference>
<dbReference type="Pfam" id="PF11951">
    <property type="entry name" value="Fungal_trans_2"/>
    <property type="match status" value="1"/>
</dbReference>
<proteinExistence type="predicted"/>
<keyword evidence="3" id="KW-1185">Reference proteome</keyword>
<evidence type="ECO:0000313" key="2">
    <source>
        <dbReference type="EMBL" id="KIM97666.1"/>
    </source>
</evidence>
<evidence type="ECO:0008006" key="4">
    <source>
        <dbReference type="Google" id="ProtNLM"/>
    </source>
</evidence>
<sequence>MESITAATIGRATADPDIASKPVAGTGEKKSPPPAQAFEWIQHGDASARRRARAHITRGFRRQKAAEAKKASEKEEIAKENGKPEETRPGTGPQDGLDAELESVILEGSTIQPYEAAGYANQEVVLHPTLGSGRGDPFGSLPVDLGPGAHSLLDHFLSGVAPLSFQLDARANFRHIKLLSFEASLTSPPAFHVILSAAASDLAVLHGKDDSKEAILHRGMAMSSVSKELARRDGGLKMRDQSITAVALFAGNELLFGDPKTFNTHMDGLASMLETRGSLESIRESKPQLYSIISWFDYSGACNLLSRRRFLPPTAIPPVTPIVSSASSPSSTSPSLSPADLPSSLTSPFDSLSYDHHGVPPAILFSLPDRYDLRQYTRSIFYTLQTLTQLPRTDPSTSPPSYPQAAPPSSAAAITATVDSELYRSICLPDQEGNRSRRRHIVQAHQILVLLYSAFLSHFVPSSPPGLVQLFCSQFETVLLSQSPGCGVWGSAIAALCESVLTSGGATESLEAEIERVFDKSMVMNWEEWRDIKQLLLDFFLNNELCTGRLQELWKTRLGFVVIEEGLVT</sequence>
<dbReference type="EMBL" id="KN832881">
    <property type="protein sequence ID" value="KIM97666.1"/>
    <property type="molecule type" value="Genomic_DNA"/>
</dbReference>
<name>A0A0C3H5G2_OIDMZ</name>
<dbReference type="HOGENOM" id="CLU_479040_0_0_1"/>
<dbReference type="AlphaFoldDB" id="A0A0C3H5G2"/>
<dbReference type="InParanoid" id="A0A0C3H5G2"/>
<dbReference type="Proteomes" id="UP000054321">
    <property type="component" value="Unassembled WGS sequence"/>
</dbReference>
<dbReference type="OrthoDB" id="3469225at2759"/>
<organism evidence="2 3">
    <name type="scientific">Oidiodendron maius (strain Zn)</name>
    <dbReference type="NCBI Taxonomy" id="913774"/>
    <lineage>
        <taxon>Eukaryota</taxon>
        <taxon>Fungi</taxon>
        <taxon>Dikarya</taxon>
        <taxon>Ascomycota</taxon>
        <taxon>Pezizomycotina</taxon>
        <taxon>Leotiomycetes</taxon>
        <taxon>Leotiomycetes incertae sedis</taxon>
        <taxon>Myxotrichaceae</taxon>
        <taxon>Oidiodendron</taxon>
    </lineage>
</organism>
<evidence type="ECO:0000256" key="1">
    <source>
        <dbReference type="SAM" id="MobiDB-lite"/>
    </source>
</evidence>
<reference evidence="3" key="2">
    <citation type="submission" date="2015-01" db="EMBL/GenBank/DDBJ databases">
        <title>Evolutionary Origins and Diversification of the Mycorrhizal Mutualists.</title>
        <authorList>
            <consortium name="DOE Joint Genome Institute"/>
            <consortium name="Mycorrhizal Genomics Consortium"/>
            <person name="Kohler A."/>
            <person name="Kuo A."/>
            <person name="Nagy L.G."/>
            <person name="Floudas D."/>
            <person name="Copeland A."/>
            <person name="Barry K.W."/>
            <person name="Cichocki N."/>
            <person name="Veneault-Fourrey C."/>
            <person name="LaButti K."/>
            <person name="Lindquist E.A."/>
            <person name="Lipzen A."/>
            <person name="Lundell T."/>
            <person name="Morin E."/>
            <person name="Murat C."/>
            <person name="Riley R."/>
            <person name="Ohm R."/>
            <person name="Sun H."/>
            <person name="Tunlid A."/>
            <person name="Henrissat B."/>
            <person name="Grigoriev I.V."/>
            <person name="Hibbett D.S."/>
            <person name="Martin F."/>
        </authorList>
    </citation>
    <scope>NUCLEOTIDE SEQUENCE [LARGE SCALE GENOMIC DNA]</scope>
    <source>
        <strain evidence="3">Zn</strain>
    </source>
</reference>
<accession>A0A0C3H5G2</accession>
<dbReference type="InterPro" id="IPR021858">
    <property type="entry name" value="Fun_TF"/>
</dbReference>
<dbReference type="PANTHER" id="PTHR37540">
    <property type="entry name" value="TRANSCRIPTION FACTOR (ACR-2), PUTATIVE-RELATED-RELATED"/>
    <property type="match status" value="1"/>
</dbReference>
<feature type="region of interest" description="Disordered" evidence="1">
    <location>
        <begin position="1"/>
        <end position="97"/>
    </location>
</feature>
<evidence type="ECO:0000313" key="3">
    <source>
        <dbReference type="Proteomes" id="UP000054321"/>
    </source>
</evidence>
<feature type="region of interest" description="Disordered" evidence="1">
    <location>
        <begin position="322"/>
        <end position="342"/>
    </location>
</feature>
<feature type="compositionally biased region" description="Basic and acidic residues" evidence="1">
    <location>
        <begin position="64"/>
        <end position="88"/>
    </location>
</feature>